<dbReference type="PANTHER" id="PTHR43343:SF3">
    <property type="entry name" value="PROTEASE DO-LIKE 8, CHLOROPLASTIC"/>
    <property type="match status" value="1"/>
</dbReference>
<dbReference type="STRING" id="617002.SAMN05660653_01645"/>
<dbReference type="AlphaFoldDB" id="A0A1G6CMR9"/>
<reference evidence="4 5" key="1">
    <citation type="submission" date="2016-10" db="EMBL/GenBank/DDBJ databases">
        <authorList>
            <person name="de Groot N.N."/>
        </authorList>
    </citation>
    <scope>NUCLEOTIDE SEQUENCE [LARGE SCALE GENOMIC DNA]</scope>
    <source>
        <strain evidence="4 5">ASO4-2</strain>
    </source>
</reference>
<dbReference type="PRINTS" id="PR00834">
    <property type="entry name" value="PROTEASES2C"/>
</dbReference>
<protein>
    <submittedName>
        <fullName evidence="4">Trypsin-like peptidase domain-containing protein</fullName>
    </submittedName>
</protein>
<evidence type="ECO:0000313" key="4">
    <source>
        <dbReference type="EMBL" id="SDB34176.1"/>
    </source>
</evidence>
<sequence>MKKALVFAMLSMFCVLPAHAGTAGSVFQIAARSTVVVFAHGMRGSTSVGTGVVLSDRVIATNCHVIDGAVSLLVRFEQREYPASRGFADPKRDLCMLTVSNVSADPATIGNSGNLTVGTRVYAVGTPHGLELTLSEGIVSGFRQDKTGRYIQTTTPVSPGSSGGGLYDEHGRLVGLMSFTVEKGQNLNFALPVEWIAELLDRHGNQRPSAFRVDITENADGQKVIRITD</sequence>
<dbReference type="PANTHER" id="PTHR43343">
    <property type="entry name" value="PEPTIDASE S12"/>
    <property type="match status" value="1"/>
</dbReference>
<gene>
    <name evidence="4" type="ORF">SAMN05660653_01645</name>
</gene>
<dbReference type="Gene3D" id="2.40.10.120">
    <property type="match status" value="1"/>
</dbReference>
<dbReference type="Pfam" id="PF13365">
    <property type="entry name" value="Trypsin_2"/>
    <property type="match status" value="1"/>
</dbReference>
<evidence type="ECO:0000256" key="1">
    <source>
        <dbReference type="ARBA" id="ARBA00022670"/>
    </source>
</evidence>
<keyword evidence="2" id="KW-0378">Hydrolase</keyword>
<dbReference type="Proteomes" id="UP000198771">
    <property type="component" value="Unassembled WGS sequence"/>
</dbReference>
<proteinExistence type="predicted"/>
<dbReference type="RefSeq" id="WP_092119861.1">
    <property type="nucleotide sequence ID" value="NZ_FMXO01000008.1"/>
</dbReference>
<name>A0A1G6CMR9_9BACT</name>
<dbReference type="InterPro" id="IPR001940">
    <property type="entry name" value="Peptidase_S1C"/>
</dbReference>
<dbReference type="GO" id="GO:0006508">
    <property type="term" value="P:proteolysis"/>
    <property type="evidence" value="ECO:0007669"/>
    <property type="project" value="UniProtKB-KW"/>
</dbReference>
<dbReference type="GO" id="GO:0004252">
    <property type="term" value="F:serine-type endopeptidase activity"/>
    <property type="evidence" value="ECO:0007669"/>
    <property type="project" value="InterPro"/>
</dbReference>
<evidence type="ECO:0000313" key="5">
    <source>
        <dbReference type="Proteomes" id="UP000198771"/>
    </source>
</evidence>
<dbReference type="SUPFAM" id="SSF50494">
    <property type="entry name" value="Trypsin-like serine proteases"/>
    <property type="match status" value="1"/>
</dbReference>
<feature type="signal peptide" evidence="3">
    <location>
        <begin position="1"/>
        <end position="20"/>
    </location>
</feature>
<feature type="chain" id="PRO_5011637425" evidence="3">
    <location>
        <begin position="21"/>
        <end position="229"/>
    </location>
</feature>
<accession>A0A1G6CMR9</accession>
<dbReference type="EMBL" id="FMXO01000008">
    <property type="protein sequence ID" value="SDB34176.1"/>
    <property type="molecule type" value="Genomic_DNA"/>
</dbReference>
<keyword evidence="1" id="KW-0645">Protease</keyword>
<dbReference type="OrthoDB" id="9766361at2"/>
<keyword evidence="3" id="KW-0732">Signal</keyword>
<organism evidence="4 5">
    <name type="scientific">Desulfonatronum thiosulfatophilum</name>
    <dbReference type="NCBI Taxonomy" id="617002"/>
    <lineage>
        <taxon>Bacteria</taxon>
        <taxon>Pseudomonadati</taxon>
        <taxon>Thermodesulfobacteriota</taxon>
        <taxon>Desulfovibrionia</taxon>
        <taxon>Desulfovibrionales</taxon>
        <taxon>Desulfonatronaceae</taxon>
        <taxon>Desulfonatronum</taxon>
    </lineage>
</organism>
<evidence type="ECO:0000256" key="2">
    <source>
        <dbReference type="ARBA" id="ARBA00022801"/>
    </source>
</evidence>
<dbReference type="InterPro" id="IPR009003">
    <property type="entry name" value="Peptidase_S1_PA"/>
</dbReference>
<keyword evidence="5" id="KW-1185">Reference proteome</keyword>
<dbReference type="InterPro" id="IPR051201">
    <property type="entry name" value="Chloro_Bact_Ser_Proteases"/>
</dbReference>
<evidence type="ECO:0000256" key="3">
    <source>
        <dbReference type="SAM" id="SignalP"/>
    </source>
</evidence>